<feature type="region of interest" description="Disordered" evidence="5">
    <location>
        <begin position="210"/>
        <end position="236"/>
    </location>
</feature>
<feature type="compositionally biased region" description="Basic and acidic residues" evidence="5">
    <location>
        <begin position="1"/>
        <end position="10"/>
    </location>
</feature>
<keyword evidence="6" id="KW-0472">Membrane</keyword>
<evidence type="ECO:0000256" key="2">
    <source>
        <dbReference type="ARBA" id="ARBA00022771"/>
    </source>
</evidence>
<dbReference type="EMBL" id="SWLB01000022">
    <property type="protein sequence ID" value="KAF3323898.1"/>
    <property type="molecule type" value="Genomic_DNA"/>
</dbReference>
<gene>
    <name evidence="9" type="ORF">FCM35_KLT11365</name>
</gene>
<feature type="domain" description="RING-type" evidence="7">
    <location>
        <begin position="245"/>
        <end position="294"/>
    </location>
</feature>
<dbReference type="Pfam" id="PF12906">
    <property type="entry name" value="RINGv"/>
    <property type="match status" value="1"/>
</dbReference>
<dbReference type="InterPro" id="IPR001841">
    <property type="entry name" value="Znf_RING"/>
</dbReference>
<dbReference type="InterPro" id="IPR011016">
    <property type="entry name" value="Znf_RING-CH"/>
</dbReference>
<evidence type="ECO:0000256" key="6">
    <source>
        <dbReference type="SAM" id="Phobius"/>
    </source>
</evidence>
<dbReference type="GO" id="GO:0008270">
    <property type="term" value="F:zinc ion binding"/>
    <property type="evidence" value="ECO:0007669"/>
    <property type="project" value="UniProtKB-KW"/>
</dbReference>
<evidence type="ECO:0000259" key="8">
    <source>
        <dbReference type="PROSITE" id="PS51292"/>
    </source>
</evidence>
<dbReference type="PANTHER" id="PTHR46158">
    <property type="entry name" value="OS02G0165000 PROTEIN"/>
    <property type="match status" value="1"/>
</dbReference>
<dbReference type="Gene3D" id="3.30.40.10">
    <property type="entry name" value="Zinc/RING finger domain, C3HC4 (zinc finger)"/>
    <property type="match status" value="1"/>
</dbReference>
<reference evidence="9" key="1">
    <citation type="submission" date="2020-01" db="EMBL/GenBank/DDBJ databases">
        <title>Genome sequence of Kobresia littledalei, the first chromosome-level genome in the family Cyperaceae.</title>
        <authorList>
            <person name="Qu G."/>
        </authorList>
    </citation>
    <scope>NUCLEOTIDE SEQUENCE</scope>
    <source>
        <strain evidence="9">C.B.Clarke</strain>
        <tissue evidence="9">Leaf</tissue>
    </source>
</reference>
<evidence type="ECO:0000313" key="10">
    <source>
        <dbReference type="Proteomes" id="UP000623129"/>
    </source>
</evidence>
<dbReference type="SUPFAM" id="SSF57850">
    <property type="entry name" value="RING/U-box"/>
    <property type="match status" value="1"/>
</dbReference>
<organism evidence="9 10">
    <name type="scientific">Carex littledalei</name>
    <dbReference type="NCBI Taxonomy" id="544730"/>
    <lineage>
        <taxon>Eukaryota</taxon>
        <taxon>Viridiplantae</taxon>
        <taxon>Streptophyta</taxon>
        <taxon>Embryophyta</taxon>
        <taxon>Tracheophyta</taxon>
        <taxon>Spermatophyta</taxon>
        <taxon>Magnoliopsida</taxon>
        <taxon>Liliopsida</taxon>
        <taxon>Poales</taxon>
        <taxon>Cyperaceae</taxon>
        <taxon>Cyperoideae</taxon>
        <taxon>Cariceae</taxon>
        <taxon>Carex</taxon>
        <taxon>Carex subgen. Euthyceras</taxon>
    </lineage>
</organism>
<dbReference type="OrthoDB" id="435038at2759"/>
<dbReference type="SMART" id="SM00744">
    <property type="entry name" value="RINGv"/>
    <property type="match status" value="1"/>
</dbReference>
<dbReference type="AlphaFoldDB" id="A0A833QHU8"/>
<protein>
    <submittedName>
        <fullName evidence="9">E3 ubiquitin ligase SUD1</fullName>
    </submittedName>
</protein>
<evidence type="ECO:0000256" key="5">
    <source>
        <dbReference type="SAM" id="MobiDB-lite"/>
    </source>
</evidence>
<dbReference type="PROSITE" id="PS50089">
    <property type="entry name" value="ZF_RING_2"/>
    <property type="match status" value="1"/>
</dbReference>
<feature type="transmembrane region" description="Helical" evidence="6">
    <location>
        <begin position="391"/>
        <end position="412"/>
    </location>
</feature>
<dbReference type="PANTHER" id="PTHR46158:SF1">
    <property type="entry name" value="RING_U-BOX SUPERFAMILY PROTEIN"/>
    <property type="match status" value="1"/>
</dbReference>
<evidence type="ECO:0000256" key="4">
    <source>
        <dbReference type="PROSITE-ProRule" id="PRU00175"/>
    </source>
</evidence>
<sequence>MEPDSQDKADSNSSETNCEIRQKSQGKRPHLSIDIPPRSGTTNPARANALTPPTSSSSTRGGTGLPPRPASTKVQRSKSSIKKLLSATSFKFATGDAIISDGRNDLPVTDGSSRGSRERSSIIRSLSLTKILSPSVRRTTSLPVDAEVDLLEKTLQEGTTAEGISSAKKDVQRKIWRSKSVPLNGKVANANSLKRMDSLGGVFRVIPTTPRVTDTSGPTPEVVSVETENKDGENGEDIPEEEAVCRICFEELSEGNDTTLRLECLCKGEMALVHKECAIKWFSIKGSRDCEVCKQEVKNLPVTLLRIQNASAGNTRAGGRAHQDIYYQYNTFQAMPILVIVSTLAYFCFLEQLMVVDFGTAALAISLPFSCILGLFSSLTSTTIAMRQYMWIYSGVQFLLVVFFAHLFYSYLHMQAVISIILATFAGFGVAMTANSIIVEILRWRARSRRVPRARTRRPVQNNTLPTQQPRDEPRGTGNLENIVISQA</sequence>
<keyword evidence="1" id="KW-0479">Metal-binding</keyword>
<comment type="caution">
    <text evidence="9">The sequence shown here is derived from an EMBL/GenBank/DDBJ whole genome shotgun (WGS) entry which is preliminary data.</text>
</comment>
<dbReference type="CDD" id="cd16495">
    <property type="entry name" value="RING_CH-C4HC3_MARCH"/>
    <property type="match status" value="1"/>
</dbReference>
<evidence type="ECO:0000313" key="9">
    <source>
        <dbReference type="EMBL" id="KAF3323898.1"/>
    </source>
</evidence>
<keyword evidence="10" id="KW-1185">Reference proteome</keyword>
<feature type="domain" description="RING-CH-type" evidence="8">
    <location>
        <begin position="237"/>
        <end position="300"/>
    </location>
</feature>
<evidence type="ECO:0000259" key="7">
    <source>
        <dbReference type="PROSITE" id="PS50089"/>
    </source>
</evidence>
<feature type="compositionally biased region" description="Low complexity" evidence="5">
    <location>
        <begin position="50"/>
        <end position="60"/>
    </location>
</feature>
<feature type="region of interest" description="Disordered" evidence="5">
    <location>
        <begin position="1"/>
        <end position="78"/>
    </location>
</feature>
<dbReference type="Proteomes" id="UP000623129">
    <property type="component" value="Unassembled WGS sequence"/>
</dbReference>
<accession>A0A833QHU8</accession>
<dbReference type="PROSITE" id="PS51292">
    <property type="entry name" value="ZF_RING_CH"/>
    <property type="match status" value="1"/>
</dbReference>
<proteinExistence type="predicted"/>
<keyword evidence="3" id="KW-0862">Zinc</keyword>
<feature type="transmembrane region" description="Helical" evidence="6">
    <location>
        <begin position="361"/>
        <end position="379"/>
    </location>
</feature>
<keyword evidence="6" id="KW-0812">Transmembrane</keyword>
<feature type="transmembrane region" description="Helical" evidence="6">
    <location>
        <begin position="418"/>
        <end position="442"/>
    </location>
</feature>
<feature type="region of interest" description="Disordered" evidence="5">
    <location>
        <begin position="453"/>
        <end position="478"/>
    </location>
</feature>
<keyword evidence="6" id="KW-1133">Transmembrane helix</keyword>
<keyword evidence="2 4" id="KW-0863">Zinc-finger</keyword>
<name>A0A833QHU8_9POAL</name>
<evidence type="ECO:0000256" key="1">
    <source>
        <dbReference type="ARBA" id="ARBA00022723"/>
    </source>
</evidence>
<dbReference type="InterPro" id="IPR013083">
    <property type="entry name" value="Znf_RING/FYVE/PHD"/>
</dbReference>
<evidence type="ECO:0000256" key="3">
    <source>
        <dbReference type="ARBA" id="ARBA00022833"/>
    </source>
</evidence>